<protein>
    <submittedName>
        <fullName evidence="2">Uncharacterized protein</fullName>
    </submittedName>
</protein>
<comment type="caution">
    <text evidence="2">The sequence shown here is derived from an EMBL/GenBank/DDBJ whole genome shotgun (WGS) entry which is preliminary data.</text>
</comment>
<keyword evidence="3" id="KW-1185">Reference proteome</keyword>
<evidence type="ECO:0000313" key="3">
    <source>
        <dbReference type="Proteomes" id="UP000661649"/>
    </source>
</evidence>
<dbReference type="Proteomes" id="UP000661649">
    <property type="component" value="Unassembled WGS sequence"/>
</dbReference>
<feature type="transmembrane region" description="Helical" evidence="1">
    <location>
        <begin position="20"/>
        <end position="36"/>
    </location>
</feature>
<reference evidence="2 3" key="1">
    <citation type="submission" date="2020-08" db="EMBL/GenBank/DDBJ databases">
        <title>Genome public.</title>
        <authorList>
            <person name="Liu C."/>
            <person name="Sun Q."/>
        </authorList>
    </citation>
    <scope>NUCLEOTIDE SEQUENCE [LARGE SCALE GENOMIC DNA]</scope>
    <source>
        <strain evidence="2 3">3_YM_SP_D4_24.mj</strain>
    </source>
</reference>
<gene>
    <name evidence="2" type="ORF">H8712_03870</name>
</gene>
<proteinExistence type="predicted"/>
<evidence type="ECO:0000313" key="2">
    <source>
        <dbReference type="EMBL" id="MBC8627760.1"/>
    </source>
</evidence>
<sequence>MENNLTSGNSVSDGTFNSLWFFSLCFYLHWSIFVVQENKTTSGSTKWITRNSFGLVKWQNFFT</sequence>
<accession>A0ABR7P8M9</accession>
<dbReference type="EMBL" id="JACRTP010000001">
    <property type="protein sequence ID" value="MBC8627760.1"/>
    <property type="molecule type" value="Genomic_DNA"/>
</dbReference>
<keyword evidence="1" id="KW-1133">Transmembrane helix</keyword>
<keyword evidence="1" id="KW-0812">Transmembrane</keyword>
<evidence type="ECO:0000256" key="1">
    <source>
        <dbReference type="SAM" id="Phobius"/>
    </source>
</evidence>
<dbReference type="RefSeq" id="WP_187558257.1">
    <property type="nucleotide sequence ID" value="NZ_JACRTP010000001.1"/>
</dbReference>
<keyword evidence="1" id="KW-0472">Membrane</keyword>
<name>A0ABR7P8M9_9FIRM</name>
<organism evidence="2 3">
    <name type="scientific">Blautia stercoris</name>
    <dbReference type="NCBI Taxonomy" id="871664"/>
    <lineage>
        <taxon>Bacteria</taxon>
        <taxon>Bacillati</taxon>
        <taxon>Bacillota</taxon>
        <taxon>Clostridia</taxon>
        <taxon>Lachnospirales</taxon>
        <taxon>Lachnospiraceae</taxon>
        <taxon>Blautia</taxon>
    </lineage>
</organism>